<feature type="transmembrane region" description="Helical" evidence="1">
    <location>
        <begin position="71"/>
        <end position="92"/>
    </location>
</feature>
<dbReference type="Pfam" id="PF13240">
    <property type="entry name" value="Zn_Ribbon_1"/>
    <property type="match status" value="1"/>
</dbReference>
<keyword evidence="1" id="KW-1133">Transmembrane helix</keyword>
<organism evidence="3 4">
    <name type="scientific">Candidatus Woesebacteria bacterium GW2011_GWB1_38_8b</name>
    <dbReference type="NCBI Taxonomy" id="1618571"/>
    <lineage>
        <taxon>Bacteria</taxon>
        <taxon>Candidatus Woeseibacteriota</taxon>
    </lineage>
</organism>
<feature type="transmembrane region" description="Helical" evidence="1">
    <location>
        <begin position="41"/>
        <end position="59"/>
    </location>
</feature>
<dbReference type="InterPro" id="IPR026870">
    <property type="entry name" value="Zinc_ribbon_dom"/>
</dbReference>
<keyword evidence="1" id="KW-0472">Membrane</keyword>
<gene>
    <name evidence="3" type="ORF">UT10_C0007G0071</name>
</gene>
<accession>A0A0G0L5X3</accession>
<proteinExistence type="predicted"/>
<sequence length="112" mass="12645">MDEPVKCPTCHTDVRPGDYFCYNCGKNLKPKPPSTSLQQQIIVYLESIFLPPFGIFIGFRYLRQSDYKSKAVGIAAVVLTILSLVICTIITLDLLKTVNTQVNDQLQMLENF</sequence>
<evidence type="ECO:0000313" key="4">
    <source>
        <dbReference type="Proteomes" id="UP000033944"/>
    </source>
</evidence>
<comment type="caution">
    <text evidence="3">The sequence shown here is derived from an EMBL/GenBank/DDBJ whole genome shotgun (WGS) entry which is preliminary data.</text>
</comment>
<dbReference type="EMBL" id="LBVN01000007">
    <property type="protein sequence ID" value="KKQ87413.1"/>
    <property type="molecule type" value="Genomic_DNA"/>
</dbReference>
<evidence type="ECO:0000256" key="1">
    <source>
        <dbReference type="SAM" id="Phobius"/>
    </source>
</evidence>
<evidence type="ECO:0000259" key="2">
    <source>
        <dbReference type="Pfam" id="PF13240"/>
    </source>
</evidence>
<protein>
    <recommendedName>
        <fullName evidence="2">Zinc-ribbon domain-containing protein</fullName>
    </recommendedName>
</protein>
<evidence type="ECO:0000313" key="3">
    <source>
        <dbReference type="EMBL" id="KKQ87413.1"/>
    </source>
</evidence>
<name>A0A0G0L5X3_9BACT</name>
<dbReference type="Proteomes" id="UP000033944">
    <property type="component" value="Unassembled WGS sequence"/>
</dbReference>
<dbReference type="AlphaFoldDB" id="A0A0G0L5X3"/>
<keyword evidence="1" id="KW-0812">Transmembrane</keyword>
<feature type="domain" description="Zinc-ribbon" evidence="2">
    <location>
        <begin position="6"/>
        <end position="28"/>
    </location>
</feature>
<reference evidence="3 4" key="1">
    <citation type="journal article" date="2015" name="Nature">
        <title>rRNA introns, odd ribosomes, and small enigmatic genomes across a large radiation of phyla.</title>
        <authorList>
            <person name="Brown C.T."/>
            <person name="Hug L.A."/>
            <person name="Thomas B.C."/>
            <person name="Sharon I."/>
            <person name="Castelle C.J."/>
            <person name="Singh A."/>
            <person name="Wilkins M.J."/>
            <person name="Williams K.H."/>
            <person name="Banfield J.F."/>
        </authorList>
    </citation>
    <scope>NUCLEOTIDE SEQUENCE [LARGE SCALE GENOMIC DNA]</scope>
</reference>